<sequence>MLSLIFVAPLLNASFSRPFVHPSPVLPKSSSSSDFKRPKNNTPSDATRGQNRTWPSGVMHGSCWVQWMVLLPNGRAQNEQKQQSRQENQTGY</sequence>
<feature type="compositionally biased region" description="Polar residues" evidence="1">
    <location>
        <begin position="40"/>
        <end position="54"/>
    </location>
</feature>
<evidence type="ECO:0000313" key="4">
    <source>
        <dbReference type="Proteomes" id="UP001600888"/>
    </source>
</evidence>
<evidence type="ECO:0000313" key="3">
    <source>
        <dbReference type="EMBL" id="KAL2276881.1"/>
    </source>
</evidence>
<evidence type="ECO:0000256" key="1">
    <source>
        <dbReference type="SAM" id="MobiDB-lite"/>
    </source>
</evidence>
<reference evidence="3 4" key="1">
    <citation type="submission" date="2024-03" db="EMBL/GenBank/DDBJ databases">
        <title>A high-quality draft genome sequence of Diaporthe vaccinii, a causative agent of upright dieback and viscid rot disease in cranberry plants.</title>
        <authorList>
            <person name="Sarrasin M."/>
            <person name="Lang B.F."/>
            <person name="Burger G."/>
        </authorList>
    </citation>
    <scope>NUCLEOTIDE SEQUENCE [LARGE SCALE GENOMIC DNA]</scope>
    <source>
        <strain evidence="3 4">IS7</strain>
    </source>
</reference>
<feature type="region of interest" description="Disordered" evidence="1">
    <location>
        <begin position="16"/>
        <end position="55"/>
    </location>
</feature>
<keyword evidence="2" id="KW-0732">Signal</keyword>
<dbReference type="EMBL" id="JBAWTH010000106">
    <property type="protein sequence ID" value="KAL2276881.1"/>
    <property type="molecule type" value="Genomic_DNA"/>
</dbReference>
<feature type="chain" id="PRO_5045713654" description="Secreted protein" evidence="2">
    <location>
        <begin position="17"/>
        <end position="92"/>
    </location>
</feature>
<evidence type="ECO:0008006" key="5">
    <source>
        <dbReference type="Google" id="ProtNLM"/>
    </source>
</evidence>
<dbReference type="Proteomes" id="UP001600888">
    <property type="component" value="Unassembled WGS sequence"/>
</dbReference>
<evidence type="ECO:0000256" key="2">
    <source>
        <dbReference type="SAM" id="SignalP"/>
    </source>
</evidence>
<comment type="caution">
    <text evidence="3">The sequence shown here is derived from an EMBL/GenBank/DDBJ whole genome shotgun (WGS) entry which is preliminary data.</text>
</comment>
<organism evidence="3 4">
    <name type="scientific">Diaporthe vaccinii</name>
    <dbReference type="NCBI Taxonomy" id="105482"/>
    <lineage>
        <taxon>Eukaryota</taxon>
        <taxon>Fungi</taxon>
        <taxon>Dikarya</taxon>
        <taxon>Ascomycota</taxon>
        <taxon>Pezizomycotina</taxon>
        <taxon>Sordariomycetes</taxon>
        <taxon>Sordariomycetidae</taxon>
        <taxon>Diaporthales</taxon>
        <taxon>Diaporthaceae</taxon>
        <taxon>Diaporthe</taxon>
        <taxon>Diaporthe eres species complex</taxon>
    </lineage>
</organism>
<proteinExistence type="predicted"/>
<name>A0ABR4E3C7_9PEZI</name>
<gene>
    <name evidence="3" type="ORF">FJTKL_00357</name>
</gene>
<accession>A0ABR4E3C7</accession>
<keyword evidence="4" id="KW-1185">Reference proteome</keyword>
<protein>
    <recommendedName>
        <fullName evidence="5">Secreted protein</fullName>
    </recommendedName>
</protein>
<feature type="signal peptide" evidence="2">
    <location>
        <begin position="1"/>
        <end position="16"/>
    </location>
</feature>